<dbReference type="PANTHER" id="PTHR19872:SF9">
    <property type="entry name" value="UBIQUITIN-BINDING SDF UBIQUITIN LIGASE COMPLEX SUBUNIT"/>
    <property type="match status" value="1"/>
</dbReference>
<dbReference type="SUPFAM" id="SSF50978">
    <property type="entry name" value="WD40 repeat-like"/>
    <property type="match status" value="1"/>
</dbReference>
<dbReference type="InterPro" id="IPR036047">
    <property type="entry name" value="F-box-like_dom_sf"/>
</dbReference>
<dbReference type="InterPro" id="IPR020472">
    <property type="entry name" value="WD40_PAC1"/>
</dbReference>
<evidence type="ECO:0000256" key="4">
    <source>
        <dbReference type="ARBA" id="ARBA00022737"/>
    </source>
</evidence>
<dbReference type="GO" id="GO:1990756">
    <property type="term" value="F:ubiquitin-like ligase-substrate adaptor activity"/>
    <property type="evidence" value="ECO:0007669"/>
    <property type="project" value="UniProtKB-ARBA"/>
</dbReference>
<feature type="repeat" description="WD" evidence="6">
    <location>
        <begin position="410"/>
        <end position="451"/>
    </location>
</feature>
<evidence type="ECO:0000256" key="1">
    <source>
        <dbReference type="ARBA" id="ARBA00004906"/>
    </source>
</evidence>
<dbReference type="SUPFAM" id="SSF81383">
    <property type="entry name" value="F-box domain"/>
    <property type="match status" value="1"/>
</dbReference>
<dbReference type="STRING" id="97972.A0A2V1D0Z1"/>
<comment type="pathway">
    <text evidence="1">Protein modification; protein ubiquitination.</text>
</comment>
<evidence type="ECO:0000256" key="5">
    <source>
        <dbReference type="ARBA" id="ARBA00022786"/>
    </source>
</evidence>
<dbReference type="PANTHER" id="PTHR19872">
    <property type="entry name" value="UBIQUITIN LIGASE SPECIFICITY FACTOR/HREP PROTEIN"/>
    <property type="match status" value="1"/>
</dbReference>
<dbReference type="Proteomes" id="UP000244855">
    <property type="component" value="Unassembled WGS sequence"/>
</dbReference>
<sequence>MDSLDLQQVLTSSAAVALKEEGQFDVKAHPSTFKSIPSSIQGLGPQYCYRHRPDLVSQRLTDEEHIKGLETELETLPQDSQRVIDAIWSTFSTASERHRRIILDGILTKCCFSQLSFVSAAVKRLIRMDFVVVLPREISFQILQYLDAASLCRAAQVSRLWHQLADDDIVWHRMCEQHIDKKCSKCGWGLPLLQPHMLQSLKAPLGHPSDQDRQQSSYKLSSMLDADHRSVPPDEDSSPDCPPRKRRRFHGTSNVNTSYNPPQTRPWKVVYKERFTIGVNWKHGRYKTKVFEGHTDSIMCLQFDNTILATGSYDTTIRLWDVETATLLRTLRGHPSGVRALQFDDTKLLSGSLDHTIKIWNWRTGQCVRTIAGHDGSVISLHFVGNVVASGSSDKVIRVWDFDDKEMFTLRGHKDWVNAVKIDQMSRTLLSASDDFTLRLWDLNTHQCIRTFEGHCGQVQQVLFLPSELECDKHLESSRFVSAPKATEKTSATTNASLHSTRSSFGDGFSTHPDRVLPPRYMLSGGLDNTLRLWDTTSGECLRVFFGHVEGVWALAADRLRIVSGAGDSMTKVWDLATGACEKTFTGHTGPVTCIGLSDSMMCTGSDDCQARLFNFKTDIDEEPGKVE</sequence>
<keyword evidence="10" id="KW-1185">Reference proteome</keyword>
<dbReference type="CDD" id="cd22147">
    <property type="entry name" value="F-box_SpPof1-like"/>
    <property type="match status" value="1"/>
</dbReference>
<keyword evidence="5" id="KW-0833">Ubl conjugation pathway</keyword>
<dbReference type="Gene3D" id="2.130.10.10">
    <property type="entry name" value="YVTN repeat-like/Quinoprotein amine dehydrogenase"/>
    <property type="match status" value="3"/>
</dbReference>
<feature type="region of interest" description="Disordered" evidence="7">
    <location>
        <begin position="226"/>
        <end position="262"/>
    </location>
</feature>
<feature type="repeat" description="WD" evidence="6">
    <location>
        <begin position="520"/>
        <end position="544"/>
    </location>
</feature>
<evidence type="ECO:0000256" key="7">
    <source>
        <dbReference type="SAM" id="MobiDB-lite"/>
    </source>
</evidence>
<comment type="similarity">
    <text evidence="2">Belongs to the WD repeat MET30/SCONB/SCON-2 family.</text>
</comment>
<evidence type="ECO:0000256" key="6">
    <source>
        <dbReference type="PROSITE-ProRule" id="PRU00221"/>
    </source>
</evidence>
<dbReference type="SMART" id="SM00256">
    <property type="entry name" value="FBOX"/>
    <property type="match status" value="1"/>
</dbReference>
<reference evidence="9 10" key="1">
    <citation type="journal article" date="2018" name="Sci. Rep.">
        <title>Comparative genomics provides insights into the lifestyle and reveals functional heterogeneity of dark septate endophytic fungi.</title>
        <authorList>
            <person name="Knapp D.G."/>
            <person name="Nemeth J.B."/>
            <person name="Barry K."/>
            <person name="Hainaut M."/>
            <person name="Henrissat B."/>
            <person name="Johnson J."/>
            <person name="Kuo A."/>
            <person name="Lim J.H.P."/>
            <person name="Lipzen A."/>
            <person name="Nolan M."/>
            <person name="Ohm R.A."/>
            <person name="Tamas L."/>
            <person name="Grigoriev I.V."/>
            <person name="Spatafora J.W."/>
            <person name="Nagy L.G."/>
            <person name="Kovacs G.M."/>
        </authorList>
    </citation>
    <scope>NUCLEOTIDE SEQUENCE [LARGE SCALE GENOMIC DNA]</scope>
    <source>
        <strain evidence="9 10">DSE2036</strain>
    </source>
</reference>
<dbReference type="GO" id="GO:0019005">
    <property type="term" value="C:SCF ubiquitin ligase complex"/>
    <property type="evidence" value="ECO:0007669"/>
    <property type="project" value="UniProtKB-ARBA"/>
</dbReference>
<dbReference type="PRINTS" id="PR00320">
    <property type="entry name" value="GPROTEINBRPT"/>
</dbReference>
<keyword evidence="4" id="KW-0677">Repeat</keyword>
<evidence type="ECO:0000313" key="9">
    <source>
        <dbReference type="EMBL" id="PVH90924.1"/>
    </source>
</evidence>
<dbReference type="Gene3D" id="1.20.1280.50">
    <property type="match status" value="1"/>
</dbReference>
<dbReference type="EMBL" id="KZ806037">
    <property type="protein sequence ID" value="PVH90924.1"/>
    <property type="molecule type" value="Genomic_DNA"/>
</dbReference>
<feature type="domain" description="F-box" evidence="8">
    <location>
        <begin position="128"/>
        <end position="174"/>
    </location>
</feature>
<protein>
    <submittedName>
        <fullName evidence="9">Sulfur metabolite repression control protein</fullName>
    </submittedName>
</protein>
<dbReference type="AlphaFoldDB" id="A0A2V1D0Z1"/>
<feature type="repeat" description="WD" evidence="6">
    <location>
        <begin position="291"/>
        <end position="330"/>
    </location>
</feature>
<evidence type="ECO:0000259" key="8">
    <source>
        <dbReference type="PROSITE" id="PS50181"/>
    </source>
</evidence>
<dbReference type="Pfam" id="PF00400">
    <property type="entry name" value="WD40"/>
    <property type="match status" value="7"/>
</dbReference>
<name>A0A2V1D0Z1_9PLEO</name>
<dbReference type="PROSITE" id="PS50082">
    <property type="entry name" value="WD_REPEATS_2"/>
    <property type="match status" value="6"/>
</dbReference>
<dbReference type="PROSITE" id="PS50181">
    <property type="entry name" value="FBOX"/>
    <property type="match status" value="1"/>
</dbReference>
<dbReference type="Pfam" id="PF12937">
    <property type="entry name" value="F-box-like"/>
    <property type="match status" value="1"/>
</dbReference>
<feature type="repeat" description="WD" evidence="6">
    <location>
        <begin position="371"/>
        <end position="410"/>
    </location>
</feature>
<dbReference type="OrthoDB" id="5580488at2759"/>
<evidence type="ECO:0000256" key="3">
    <source>
        <dbReference type="ARBA" id="ARBA00022574"/>
    </source>
</evidence>
<dbReference type="InterPro" id="IPR036322">
    <property type="entry name" value="WD40_repeat_dom_sf"/>
</dbReference>
<dbReference type="CDD" id="cd00200">
    <property type="entry name" value="WD40"/>
    <property type="match status" value="1"/>
</dbReference>
<dbReference type="InterPro" id="IPR001680">
    <property type="entry name" value="WD40_rpt"/>
</dbReference>
<feature type="repeat" description="WD" evidence="6">
    <location>
        <begin position="331"/>
        <end position="370"/>
    </location>
</feature>
<dbReference type="GO" id="GO:0031146">
    <property type="term" value="P:SCF-dependent proteasomal ubiquitin-dependent protein catabolic process"/>
    <property type="evidence" value="ECO:0007669"/>
    <property type="project" value="UniProtKB-ARBA"/>
</dbReference>
<feature type="repeat" description="WD" evidence="6">
    <location>
        <begin position="545"/>
        <end position="584"/>
    </location>
</feature>
<gene>
    <name evidence="9" type="ORF">DM02DRAFT_678338</name>
</gene>
<accession>A0A2V1D0Z1</accession>
<organism evidence="9 10">
    <name type="scientific">Periconia macrospinosa</name>
    <dbReference type="NCBI Taxonomy" id="97972"/>
    <lineage>
        <taxon>Eukaryota</taxon>
        <taxon>Fungi</taxon>
        <taxon>Dikarya</taxon>
        <taxon>Ascomycota</taxon>
        <taxon>Pezizomycotina</taxon>
        <taxon>Dothideomycetes</taxon>
        <taxon>Pleosporomycetidae</taxon>
        <taxon>Pleosporales</taxon>
        <taxon>Massarineae</taxon>
        <taxon>Periconiaceae</taxon>
        <taxon>Periconia</taxon>
    </lineage>
</organism>
<dbReference type="InterPro" id="IPR015943">
    <property type="entry name" value="WD40/YVTN_repeat-like_dom_sf"/>
</dbReference>
<dbReference type="FunFam" id="2.130.10.10:FF:000715">
    <property type="entry name" value="F-box protein MET30"/>
    <property type="match status" value="1"/>
</dbReference>
<feature type="compositionally biased region" description="Polar residues" evidence="7">
    <location>
        <begin position="251"/>
        <end position="262"/>
    </location>
</feature>
<evidence type="ECO:0000256" key="2">
    <source>
        <dbReference type="ARBA" id="ARBA00007968"/>
    </source>
</evidence>
<proteinExistence type="inferred from homology"/>
<dbReference type="InterPro" id="IPR051075">
    <property type="entry name" value="SCF_subunit_WD-repeat"/>
</dbReference>
<dbReference type="PROSITE" id="PS00678">
    <property type="entry name" value="WD_REPEATS_1"/>
    <property type="match status" value="5"/>
</dbReference>
<dbReference type="PROSITE" id="PS50294">
    <property type="entry name" value="WD_REPEATS_REGION"/>
    <property type="match status" value="4"/>
</dbReference>
<evidence type="ECO:0000313" key="10">
    <source>
        <dbReference type="Proteomes" id="UP000244855"/>
    </source>
</evidence>
<dbReference type="SMART" id="SM00320">
    <property type="entry name" value="WD40"/>
    <property type="match status" value="7"/>
</dbReference>
<dbReference type="InterPro" id="IPR019775">
    <property type="entry name" value="WD40_repeat_CS"/>
</dbReference>
<dbReference type="FunFam" id="1.20.1280.50:FF:000016">
    <property type="entry name" value="E3 ubiquitin ligase complex SCF subunit sconB"/>
    <property type="match status" value="1"/>
</dbReference>
<dbReference type="InterPro" id="IPR001810">
    <property type="entry name" value="F-box_dom"/>
</dbReference>
<keyword evidence="3 6" id="KW-0853">WD repeat</keyword>